<evidence type="ECO:0000256" key="5">
    <source>
        <dbReference type="ARBA" id="ARBA00022826"/>
    </source>
</evidence>
<organism evidence="13 14">
    <name type="scientific">Loxodonta africana</name>
    <name type="common">African elephant</name>
    <dbReference type="NCBI Taxonomy" id="9785"/>
    <lineage>
        <taxon>Eukaryota</taxon>
        <taxon>Metazoa</taxon>
        <taxon>Chordata</taxon>
        <taxon>Craniata</taxon>
        <taxon>Vertebrata</taxon>
        <taxon>Euteleostomi</taxon>
        <taxon>Mammalia</taxon>
        <taxon>Eutheria</taxon>
        <taxon>Afrotheria</taxon>
        <taxon>Proboscidea</taxon>
        <taxon>Elephantidae</taxon>
        <taxon>Loxodonta</taxon>
    </lineage>
</organism>
<feature type="compositionally biased region" description="Polar residues" evidence="11">
    <location>
        <begin position="77"/>
        <end position="86"/>
    </location>
</feature>
<keyword evidence="7" id="KW-0630">Potassium</keyword>
<reference evidence="13" key="2">
    <citation type="submission" date="2025-08" db="UniProtKB">
        <authorList>
            <consortium name="Ensembl"/>
        </authorList>
    </citation>
    <scope>IDENTIFICATION</scope>
    <source>
        <strain evidence="13">Isolate ISIS603380</strain>
    </source>
</reference>
<keyword evidence="6" id="KW-0851">Voltage-gated channel</keyword>
<feature type="domain" description="Potassium channel voltage dependent KCNQ C-terminal" evidence="12">
    <location>
        <begin position="93"/>
        <end position="280"/>
    </location>
</feature>
<dbReference type="GeneTree" id="ENSGT00940000165345"/>
<proteinExistence type="predicted"/>
<evidence type="ECO:0000313" key="14">
    <source>
        <dbReference type="Proteomes" id="UP000007646"/>
    </source>
</evidence>
<reference evidence="13" key="3">
    <citation type="submission" date="2025-09" db="UniProtKB">
        <authorList>
            <consortium name="Ensembl"/>
        </authorList>
    </citation>
    <scope>IDENTIFICATION</scope>
    <source>
        <strain evidence="13">Isolate ISIS603380</strain>
    </source>
</reference>
<reference evidence="13 14" key="1">
    <citation type="submission" date="2009-06" db="EMBL/GenBank/DDBJ databases">
        <title>The Genome Sequence of Loxodonta africana (African elephant).</title>
        <authorList>
            <person name="Di Palma F."/>
            <person name="Heiman D."/>
            <person name="Young S."/>
            <person name="Johnson J."/>
            <person name="Lander E.S."/>
            <person name="Lindblad-Toh K."/>
        </authorList>
    </citation>
    <scope>NUCLEOTIDE SEQUENCE [LARGE SCALE GENOMIC DNA]</scope>
    <source>
        <strain evidence="13 14">Isolate ISIS603380</strain>
    </source>
</reference>
<comment type="catalytic activity">
    <reaction evidence="10">
        <text>K(+)(in) = K(+)(out)</text>
        <dbReference type="Rhea" id="RHEA:29463"/>
        <dbReference type="ChEBI" id="CHEBI:29103"/>
    </reaction>
</comment>
<dbReference type="Pfam" id="PF03520">
    <property type="entry name" value="KCNQ_channel"/>
    <property type="match status" value="1"/>
</dbReference>
<keyword evidence="3" id="KW-0472">Membrane</keyword>
<keyword evidence="8" id="KW-0406">Ion transport</keyword>
<evidence type="ECO:0000256" key="1">
    <source>
        <dbReference type="ARBA" id="ARBA00004651"/>
    </source>
</evidence>
<evidence type="ECO:0000256" key="4">
    <source>
        <dbReference type="ARBA" id="ARBA00022538"/>
    </source>
</evidence>
<evidence type="ECO:0000256" key="2">
    <source>
        <dbReference type="ARBA" id="ARBA00022448"/>
    </source>
</evidence>
<sequence>VQCVWRSYAADEKSVSIATWKPHLKALHTCSPTKKQQVSSSSYKFCSNKQKLFRVYTSRKQSQKLSFKERVRMASPRGQSIKSRQASVGDRRSPSTDITAEGSPTKVQKSWSFNDRTRFRPSLRLKSSQPKPVIDADTALGTDDVYDEKGCQCDVSVEDLTPPLKTVIRAIRIMKFHVAKRKFKETLRPYDVKDVIEQYSAGHLDMLCRIKSLQTRVDQILGKGQITSDKKSREKIMAEHETTDDLSMLGRVVKVEKQVQSIESKLDCLLDIYQQVLRKGSTSALTLASFQIPPFECEQTSDYQSPVDSKDLSTSAQNSGCLSRSASANISRGLQFILTPNEFSTQTFYALSPTMHSQATQVPMSQSDGSAMAATNNIANQINAAPKPAAPTTLQIPPPLPAIKHLPRPEPLHSNPTGLQESISDVTTCLVASKENVQVAQSSLTKDRSLRKSFDMGGETLLSVRPMVPKDLGKSLSVQNLIRSTEELNIQLSGSESSGSRGSQDFYPKWRESKLFITDEEVGPEETETDTFDTTLQPAREATFASDSLRTGRSRSSQSICKAGESTDALSLPHVKLK</sequence>
<dbReference type="InterPro" id="IPR013821">
    <property type="entry name" value="K_chnl_volt-dep_KCNQ_C"/>
</dbReference>
<protein>
    <recommendedName>
        <fullName evidence="12">Potassium channel voltage dependent KCNQ C-terminal domain-containing protein</fullName>
    </recommendedName>
</protein>
<dbReference type="STRING" id="9785.ENSLAFP00000009051"/>
<dbReference type="FunCoup" id="G3T6B5">
    <property type="interactions" value="12"/>
</dbReference>
<comment type="subcellular location">
    <subcellularLocation>
        <location evidence="1">Cell membrane</location>
        <topology evidence="1">Multi-pass membrane protein</topology>
    </subcellularLocation>
</comment>
<keyword evidence="14" id="KW-1185">Reference proteome</keyword>
<dbReference type="InterPro" id="IPR003937">
    <property type="entry name" value="K_chnl_volt-dep_KCNQ"/>
</dbReference>
<dbReference type="OMA" id="PSYCTIN"/>
<evidence type="ECO:0000313" key="13">
    <source>
        <dbReference type="Ensembl" id="ENSLAFP00000009051.3"/>
    </source>
</evidence>
<feature type="region of interest" description="Disordered" evidence="11">
    <location>
        <begin position="300"/>
        <end position="320"/>
    </location>
</feature>
<dbReference type="AlphaFoldDB" id="G3T6B5"/>
<dbReference type="eggNOG" id="KOG1419">
    <property type="taxonomic scope" value="Eukaryota"/>
</dbReference>
<keyword evidence="4" id="KW-0633">Potassium transport</keyword>
<dbReference type="Gene3D" id="6.10.140.1910">
    <property type="match status" value="2"/>
</dbReference>
<dbReference type="GO" id="GO:0008076">
    <property type="term" value="C:voltage-gated potassium channel complex"/>
    <property type="evidence" value="ECO:0007669"/>
    <property type="project" value="TreeGrafter"/>
</dbReference>
<evidence type="ECO:0000256" key="7">
    <source>
        <dbReference type="ARBA" id="ARBA00022958"/>
    </source>
</evidence>
<dbReference type="PANTHER" id="PTHR47735:SF8">
    <property type="entry name" value="POTASSIUM VOLTAGE-GATED CHANNEL SUBFAMILY KQT MEMBER 5"/>
    <property type="match status" value="1"/>
</dbReference>
<evidence type="ECO:0000256" key="3">
    <source>
        <dbReference type="ARBA" id="ARBA00022475"/>
    </source>
</evidence>
<evidence type="ECO:0000256" key="10">
    <source>
        <dbReference type="ARBA" id="ARBA00034430"/>
    </source>
</evidence>
<feature type="region of interest" description="Disordered" evidence="11">
    <location>
        <begin position="540"/>
        <end position="565"/>
    </location>
</feature>
<evidence type="ECO:0000256" key="6">
    <source>
        <dbReference type="ARBA" id="ARBA00022882"/>
    </source>
</evidence>
<dbReference type="Ensembl" id="ENSLAFT00000010816.3">
    <property type="protein sequence ID" value="ENSLAFP00000009051.3"/>
    <property type="gene ID" value="ENSLAFG00000010814.3"/>
</dbReference>
<feature type="compositionally biased region" description="Polar residues" evidence="11">
    <location>
        <begin position="545"/>
        <end position="560"/>
    </location>
</feature>
<evidence type="ECO:0000256" key="8">
    <source>
        <dbReference type="ARBA" id="ARBA00023065"/>
    </source>
</evidence>
<name>G3T6B5_LOXAF</name>
<feature type="region of interest" description="Disordered" evidence="11">
    <location>
        <begin position="66"/>
        <end position="111"/>
    </location>
</feature>
<keyword evidence="5" id="KW-0631">Potassium channel</keyword>
<keyword evidence="9" id="KW-0407">Ion channel</keyword>
<evidence type="ECO:0000256" key="11">
    <source>
        <dbReference type="SAM" id="MobiDB-lite"/>
    </source>
</evidence>
<dbReference type="Proteomes" id="UP000007646">
    <property type="component" value="Unassembled WGS sequence"/>
</dbReference>
<dbReference type="HOGENOM" id="CLU_011722_10_2_1"/>
<keyword evidence="2" id="KW-0813">Transport</keyword>
<accession>G3T6B5</accession>
<dbReference type="PANTHER" id="PTHR47735">
    <property type="entry name" value="POTASSIUM VOLTAGE-GATED CHANNEL SUBFAMILY KQT MEMBER 4"/>
    <property type="match status" value="1"/>
</dbReference>
<keyword evidence="3" id="KW-1003">Cell membrane</keyword>
<dbReference type="InParanoid" id="G3T6B5"/>
<evidence type="ECO:0000259" key="12">
    <source>
        <dbReference type="Pfam" id="PF03520"/>
    </source>
</evidence>
<dbReference type="GO" id="GO:0005249">
    <property type="term" value="F:voltage-gated potassium channel activity"/>
    <property type="evidence" value="ECO:0007669"/>
    <property type="project" value="InterPro"/>
</dbReference>
<evidence type="ECO:0000256" key="9">
    <source>
        <dbReference type="ARBA" id="ARBA00023303"/>
    </source>
</evidence>